<dbReference type="AlphaFoldDB" id="A0A9D4KK44"/>
<evidence type="ECO:0000313" key="4">
    <source>
        <dbReference type="Proteomes" id="UP000828390"/>
    </source>
</evidence>
<feature type="coiled-coil region" evidence="1">
    <location>
        <begin position="58"/>
        <end position="106"/>
    </location>
</feature>
<feature type="coiled-coil region" evidence="1">
    <location>
        <begin position="6"/>
        <end position="33"/>
    </location>
</feature>
<dbReference type="EMBL" id="JAIWYP010000004">
    <property type="protein sequence ID" value="KAH3841101.1"/>
    <property type="molecule type" value="Genomic_DNA"/>
</dbReference>
<dbReference type="GO" id="GO:0005814">
    <property type="term" value="C:centriole"/>
    <property type="evidence" value="ECO:0007669"/>
    <property type="project" value="TreeGrafter"/>
</dbReference>
<feature type="compositionally biased region" description="Basic and acidic residues" evidence="2">
    <location>
        <begin position="659"/>
        <end position="677"/>
    </location>
</feature>
<gene>
    <name evidence="3" type="ORF">DPMN_114558</name>
</gene>
<evidence type="ECO:0008006" key="5">
    <source>
        <dbReference type="Google" id="ProtNLM"/>
    </source>
</evidence>
<dbReference type="GO" id="GO:0005813">
    <property type="term" value="C:centrosome"/>
    <property type="evidence" value="ECO:0007669"/>
    <property type="project" value="InterPro"/>
</dbReference>
<keyword evidence="4" id="KW-1185">Reference proteome</keyword>
<protein>
    <recommendedName>
        <fullName evidence="5">Sodium channel and clathrin linker 1</fullName>
    </recommendedName>
</protein>
<reference evidence="3" key="1">
    <citation type="journal article" date="2019" name="bioRxiv">
        <title>The Genome of the Zebra Mussel, Dreissena polymorpha: A Resource for Invasive Species Research.</title>
        <authorList>
            <person name="McCartney M.A."/>
            <person name="Auch B."/>
            <person name="Kono T."/>
            <person name="Mallez S."/>
            <person name="Zhang Y."/>
            <person name="Obille A."/>
            <person name="Becker A."/>
            <person name="Abrahante J.E."/>
            <person name="Garbe J."/>
            <person name="Badalamenti J.P."/>
            <person name="Herman A."/>
            <person name="Mangelson H."/>
            <person name="Liachko I."/>
            <person name="Sullivan S."/>
            <person name="Sone E.D."/>
            <person name="Koren S."/>
            <person name="Silverstein K.A.T."/>
            <person name="Beckman K.B."/>
            <person name="Gohl D.M."/>
        </authorList>
    </citation>
    <scope>NUCLEOTIDE SEQUENCE</scope>
    <source>
        <strain evidence="3">Duluth1</strain>
        <tissue evidence="3">Whole animal</tissue>
    </source>
</reference>
<evidence type="ECO:0000256" key="2">
    <source>
        <dbReference type="SAM" id="MobiDB-lite"/>
    </source>
</evidence>
<dbReference type="GO" id="GO:0060271">
    <property type="term" value="P:cilium assembly"/>
    <property type="evidence" value="ECO:0007669"/>
    <property type="project" value="TreeGrafter"/>
</dbReference>
<evidence type="ECO:0000313" key="3">
    <source>
        <dbReference type="EMBL" id="KAH3841101.1"/>
    </source>
</evidence>
<dbReference type="Proteomes" id="UP000828390">
    <property type="component" value="Unassembled WGS sequence"/>
</dbReference>
<organism evidence="3 4">
    <name type="scientific">Dreissena polymorpha</name>
    <name type="common">Zebra mussel</name>
    <name type="synonym">Mytilus polymorpha</name>
    <dbReference type="NCBI Taxonomy" id="45954"/>
    <lineage>
        <taxon>Eukaryota</taxon>
        <taxon>Metazoa</taxon>
        <taxon>Spiralia</taxon>
        <taxon>Lophotrochozoa</taxon>
        <taxon>Mollusca</taxon>
        <taxon>Bivalvia</taxon>
        <taxon>Autobranchia</taxon>
        <taxon>Heteroconchia</taxon>
        <taxon>Euheterodonta</taxon>
        <taxon>Imparidentia</taxon>
        <taxon>Neoheterodontei</taxon>
        <taxon>Myida</taxon>
        <taxon>Dreissenoidea</taxon>
        <taxon>Dreissenidae</taxon>
        <taxon>Dreissena</taxon>
    </lineage>
</organism>
<dbReference type="OrthoDB" id="551053at2759"/>
<feature type="compositionally biased region" description="Basic and acidic residues" evidence="2">
    <location>
        <begin position="710"/>
        <end position="721"/>
    </location>
</feature>
<dbReference type="PANTHER" id="PTHR35970:SF1">
    <property type="entry name" value="SODIUM CHANNEL AND CLATHRIN LINKER 1"/>
    <property type="match status" value="1"/>
</dbReference>
<accession>A0A9D4KK44</accession>
<dbReference type="GO" id="GO:0045162">
    <property type="term" value="P:clustering of voltage-gated sodium channels"/>
    <property type="evidence" value="ECO:0007669"/>
    <property type="project" value="InterPro"/>
</dbReference>
<feature type="region of interest" description="Disordered" evidence="2">
    <location>
        <begin position="659"/>
        <end position="721"/>
    </location>
</feature>
<dbReference type="PANTHER" id="PTHR35970">
    <property type="entry name" value="SODIUM CHANNEL AND CLATHRIN LINKER 1"/>
    <property type="match status" value="1"/>
</dbReference>
<feature type="coiled-coil region" evidence="1">
    <location>
        <begin position="140"/>
        <end position="519"/>
    </location>
</feature>
<dbReference type="GO" id="GO:0007098">
    <property type="term" value="P:centrosome cycle"/>
    <property type="evidence" value="ECO:0007669"/>
    <property type="project" value="InterPro"/>
</dbReference>
<evidence type="ECO:0000256" key="1">
    <source>
        <dbReference type="SAM" id="Coils"/>
    </source>
</evidence>
<comment type="caution">
    <text evidence="3">The sequence shown here is derived from an EMBL/GenBank/DDBJ whole genome shotgun (WGS) entry which is preliminary data.</text>
</comment>
<dbReference type="InterPro" id="IPR031887">
    <property type="entry name" value="SDCCAG8"/>
</dbReference>
<dbReference type="InterPro" id="IPR038911">
    <property type="entry name" value="SCLT1"/>
</dbReference>
<keyword evidence="1" id="KW-0175">Coiled coil</keyword>
<name>A0A9D4KK44_DREPO</name>
<proteinExistence type="predicted"/>
<reference evidence="3" key="2">
    <citation type="submission" date="2020-11" db="EMBL/GenBank/DDBJ databases">
        <authorList>
            <person name="McCartney M.A."/>
            <person name="Auch B."/>
            <person name="Kono T."/>
            <person name="Mallez S."/>
            <person name="Becker A."/>
            <person name="Gohl D.M."/>
            <person name="Silverstein K.A.T."/>
            <person name="Koren S."/>
            <person name="Bechman K.B."/>
            <person name="Herman A."/>
            <person name="Abrahante J.E."/>
            <person name="Garbe J."/>
        </authorList>
    </citation>
    <scope>NUCLEOTIDE SEQUENCE</scope>
    <source>
        <strain evidence="3">Duluth1</strain>
        <tissue evidence="3">Whole animal</tissue>
    </source>
</reference>
<dbReference type="Pfam" id="PF15964">
    <property type="entry name" value="CCCAP"/>
    <property type="match status" value="1"/>
</dbReference>
<sequence length="721" mass="84317">MASDEVAFLKNQVQRLNHELSRYREQNIHFQDDSEGALPSLGPAAPWLTDRGLLSPLMAEYDAQIKELSNLVDDYEAELKGIRPELGRLIQENERLQAQLKEALGSQIPVNGHVGMEPLEGDDQMLQNLHMQVDTVLQEKEAAVERWHEAEQEIDRLQQQIQEEKSSHQWGVIEQQAQQMQSEYFETVNLLNKELEQSQSELRQLRQELETSTLQVKDLRRTNKELETQLSWKDQEVAEVIFKEGITDSKMVELKRIMDDRKRKVSSLESELEECRREKQALEVRVTELQKRSKDVGNRELDSVNQMREAVQLVETAALEKEEAEVALQQKEEELEQLREVINKLINEAGARTRQEVDAVRTQCNERIKKLTEEVHALEMDNSEKQDALEKAKRDKRAAESELERVYKEGVQHMNKEMGSLENMNKRAINAERARDDANMLVETLQQKLKWEEMNANQLKDQLESQLNNYRDRMSGLQQEFESCNDDRVRLQDEVDDIKKKLQTATQEKEAAQRKYQKEITIFEQENQMKLRDYEVKLQSTEDINRHSMTELRKLLNGQQRMCARWKEECTSIAQKYEGKLSELRGETAQLKKRNQEVTKLLKDSQEKTLQAEKMIQDYTRGIQRMEQRMRESETRAADASKQLSRHLIREKQIESERKSLSEELKHSQIRDLRRSQMEASTKSSRSHPDDLHIGDLAASQGSLKGSVRRKGELDDFLEDR</sequence>